<dbReference type="Proteomes" id="UP000249218">
    <property type="component" value="Unassembled WGS sequence"/>
</dbReference>
<accession>A0A2W1BI38</accession>
<gene>
    <name evidence="1" type="primary">HaOG207337</name>
    <name evidence="1" type="ORF">B5X24_HaOG207337</name>
</gene>
<reference evidence="1 2" key="1">
    <citation type="journal article" date="2017" name="BMC Biol.">
        <title>Genomic innovations, transcriptional plasticity and gene loss underlying the evolution and divergence of two highly polyphagous and invasive Helicoverpa pest species.</title>
        <authorList>
            <person name="Pearce S.L."/>
            <person name="Clarke D.F."/>
            <person name="East P.D."/>
            <person name="Elfekih S."/>
            <person name="Gordon K.H."/>
            <person name="Jermiin L.S."/>
            <person name="McGaughran A."/>
            <person name="Oakeshott J.G."/>
            <person name="Papanikolaou A."/>
            <person name="Perera O.P."/>
            <person name="Rane R.V."/>
            <person name="Richards S."/>
            <person name="Tay W.T."/>
            <person name="Walsh T.K."/>
            <person name="Anderson A."/>
            <person name="Anderson C.J."/>
            <person name="Asgari S."/>
            <person name="Board P.G."/>
            <person name="Bretschneider A."/>
            <person name="Campbell P.M."/>
            <person name="Chertemps T."/>
            <person name="Christeller J.T."/>
            <person name="Coppin C.W."/>
            <person name="Downes S.J."/>
            <person name="Duan G."/>
            <person name="Farnsworth C.A."/>
            <person name="Good R.T."/>
            <person name="Han L.B."/>
            <person name="Han Y.C."/>
            <person name="Hatje K."/>
            <person name="Horne I."/>
            <person name="Huang Y.P."/>
            <person name="Hughes D.S."/>
            <person name="Jacquin-Joly E."/>
            <person name="James W."/>
            <person name="Jhangiani S."/>
            <person name="Kollmar M."/>
            <person name="Kuwar S.S."/>
            <person name="Li S."/>
            <person name="Liu N.Y."/>
            <person name="Maibeche M.T."/>
            <person name="Miller J.R."/>
            <person name="Montagne N."/>
            <person name="Perry T."/>
            <person name="Qu J."/>
            <person name="Song S.V."/>
            <person name="Sutton G.G."/>
            <person name="Vogel H."/>
            <person name="Walenz B.P."/>
            <person name="Xu W."/>
            <person name="Zhang H.J."/>
            <person name="Zou Z."/>
            <person name="Batterham P."/>
            <person name="Edwards O.R."/>
            <person name="Feyereisen R."/>
            <person name="Gibbs R.A."/>
            <person name="Heckel D.G."/>
            <person name="McGrath A."/>
            <person name="Robin C."/>
            <person name="Scherer S.E."/>
            <person name="Worley K.C."/>
            <person name="Wu Y.D."/>
        </authorList>
    </citation>
    <scope>NUCLEOTIDE SEQUENCE [LARGE SCALE GENOMIC DNA]</scope>
    <source>
        <strain evidence="1">Harm_GR_Male_#8</strain>
        <tissue evidence="1">Whole organism</tissue>
    </source>
</reference>
<dbReference type="OMA" id="MERVTTC"/>
<keyword evidence="2" id="KW-1185">Reference proteome</keyword>
<evidence type="ECO:0000313" key="1">
    <source>
        <dbReference type="EMBL" id="PZC74712.1"/>
    </source>
</evidence>
<evidence type="ECO:0000313" key="2">
    <source>
        <dbReference type="Proteomes" id="UP000249218"/>
    </source>
</evidence>
<protein>
    <submittedName>
        <fullName evidence="1">Uncharacterized protein</fullName>
    </submittedName>
</protein>
<organism evidence="1 2">
    <name type="scientific">Helicoverpa armigera</name>
    <name type="common">Cotton bollworm</name>
    <name type="synonym">Heliothis armigera</name>
    <dbReference type="NCBI Taxonomy" id="29058"/>
    <lineage>
        <taxon>Eukaryota</taxon>
        <taxon>Metazoa</taxon>
        <taxon>Ecdysozoa</taxon>
        <taxon>Arthropoda</taxon>
        <taxon>Hexapoda</taxon>
        <taxon>Insecta</taxon>
        <taxon>Pterygota</taxon>
        <taxon>Neoptera</taxon>
        <taxon>Endopterygota</taxon>
        <taxon>Lepidoptera</taxon>
        <taxon>Glossata</taxon>
        <taxon>Ditrysia</taxon>
        <taxon>Noctuoidea</taxon>
        <taxon>Noctuidae</taxon>
        <taxon>Heliothinae</taxon>
        <taxon>Helicoverpa</taxon>
    </lineage>
</organism>
<dbReference type="OrthoDB" id="7390660at2759"/>
<sequence length="226" mass="26012">MERVTTCLVILSMNFPIQSFPIENGFSVKFNPMSAKEELRPRQFGALFAKIPQDFKSEEINRRELLTKGYFPENPEFPVAYSNQVAKLLYPTKYHSNSYSENMTGLWVDQVNFLNLPIVRQPYDNYKVLVASAPPNVQLGNDNKQTIIYVVFPDDGSNDQTVNNVPVIYFVNEKNAKINTEKKGPADPILIIDSNRTVTGLKSKEISKFIRFKNKWTNRFDYKLTP</sequence>
<proteinExistence type="predicted"/>
<dbReference type="AlphaFoldDB" id="A0A2W1BI38"/>
<dbReference type="EMBL" id="KZ150032">
    <property type="protein sequence ID" value="PZC74712.1"/>
    <property type="molecule type" value="Genomic_DNA"/>
</dbReference>
<name>A0A2W1BI38_HELAM</name>